<protein>
    <submittedName>
        <fullName evidence="2">Uncharacterized protein</fullName>
    </submittedName>
</protein>
<evidence type="ECO:0000256" key="1">
    <source>
        <dbReference type="SAM" id="MobiDB-lite"/>
    </source>
</evidence>
<accession>A0A6U3CR11</accession>
<feature type="region of interest" description="Disordered" evidence="1">
    <location>
        <begin position="69"/>
        <end position="174"/>
    </location>
</feature>
<name>A0A6U3CR11_BIGNA</name>
<evidence type="ECO:0000313" key="2">
    <source>
        <dbReference type="EMBL" id="CAD9580088.1"/>
    </source>
</evidence>
<sequence>MGDGNRFDFSTSSASCLPRLAVAAVAASALCRSSTKPIINLVVPSFIHSFSPPSSCPSPLQIKVDFLPPKDYQEKEKEEESRKQALSKTTATKSDLEGEGGGEEKQGGSQQVWGSKKHEKGGATRASGSSKYFERLAEQGKSSGYSLGGGSSKRPLDVTRSSKKRRRDSGWGNS</sequence>
<feature type="compositionally biased region" description="Polar residues" evidence="1">
    <location>
        <begin position="84"/>
        <end position="93"/>
    </location>
</feature>
<dbReference type="EMBL" id="HBHA01001536">
    <property type="protein sequence ID" value="CAD9580088.1"/>
    <property type="molecule type" value="Transcribed_RNA"/>
</dbReference>
<proteinExistence type="predicted"/>
<dbReference type="AlphaFoldDB" id="A0A6U3CR11"/>
<gene>
    <name evidence="2" type="ORF">BIGN1055_LOCUS977</name>
</gene>
<organism evidence="2">
    <name type="scientific">Bigelowiella natans</name>
    <name type="common">Pedinomonas minutissima</name>
    <name type="synonym">Chlorarachnion sp. (strain CCMP621)</name>
    <dbReference type="NCBI Taxonomy" id="227086"/>
    <lineage>
        <taxon>Eukaryota</taxon>
        <taxon>Sar</taxon>
        <taxon>Rhizaria</taxon>
        <taxon>Cercozoa</taxon>
        <taxon>Chlorarachniophyceae</taxon>
        <taxon>Bigelowiella</taxon>
    </lineage>
</organism>
<feature type="compositionally biased region" description="Basic and acidic residues" evidence="1">
    <location>
        <begin position="71"/>
        <end position="83"/>
    </location>
</feature>
<reference evidence="2" key="1">
    <citation type="submission" date="2021-01" db="EMBL/GenBank/DDBJ databases">
        <authorList>
            <person name="Corre E."/>
            <person name="Pelletier E."/>
            <person name="Niang G."/>
            <person name="Scheremetjew M."/>
            <person name="Finn R."/>
            <person name="Kale V."/>
            <person name="Holt S."/>
            <person name="Cochrane G."/>
            <person name="Meng A."/>
            <person name="Brown T."/>
            <person name="Cohen L."/>
        </authorList>
    </citation>
    <scope>NUCLEOTIDE SEQUENCE</scope>
    <source>
        <strain evidence="2">CCMP1258.1</strain>
    </source>
</reference>